<evidence type="ECO:0000313" key="10">
    <source>
        <dbReference type="Proteomes" id="UP000038011"/>
    </source>
</evidence>
<evidence type="ECO:0000313" key="9">
    <source>
        <dbReference type="EMBL" id="KPB02171.1"/>
    </source>
</evidence>
<evidence type="ECO:0000256" key="7">
    <source>
        <dbReference type="SAM" id="Phobius"/>
    </source>
</evidence>
<proteinExistence type="predicted"/>
<evidence type="ECO:0000256" key="3">
    <source>
        <dbReference type="ARBA" id="ARBA00022475"/>
    </source>
</evidence>
<gene>
    <name evidence="9" type="ORF">SU32_04315</name>
</gene>
<feature type="transmembrane region" description="Helical" evidence="7">
    <location>
        <begin position="362"/>
        <end position="388"/>
    </location>
</feature>
<dbReference type="CDD" id="cd17321">
    <property type="entry name" value="MFS_MMR_MDR_like"/>
    <property type="match status" value="1"/>
</dbReference>
<dbReference type="Proteomes" id="UP000038011">
    <property type="component" value="Unassembled WGS sequence"/>
</dbReference>
<organism evidence="9 10">
    <name type="scientific">Ahrensia marina</name>
    <dbReference type="NCBI Taxonomy" id="1514904"/>
    <lineage>
        <taxon>Bacteria</taxon>
        <taxon>Pseudomonadati</taxon>
        <taxon>Pseudomonadota</taxon>
        <taxon>Alphaproteobacteria</taxon>
        <taxon>Hyphomicrobiales</taxon>
        <taxon>Ahrensiaceae</taxon>
        <taxon>Ahrensia</taxon>
    </lineage>
</organism>
<dbReference type="SUPFAM" id="SSF103473">
    <property type="entry name" value="MFS general substrate transporter"/>
    <property type="match status" value="1"/>
</dbReference>
<feature type="transmembrane region" description="Helical" evidence="7">
    <location>
        <begin position="236"/>
        <end position="252"/>
    </location>
</feature>
<dbReference type="GO" id="GO:0005886">
    <property type="term" value="C:plasma membrane"/>
    <property type="evidence" value="ECO:0007669"/>
    <property type="project" value="UniProtKB-SubCell"/>
</dbReference>
<name>A0A0N0E8B3_9HYPH</name>
<feature type="transmembrane region" description="Helical" evidence="7">
    <location>
        <begin position="264"/>
        <end position="297"/>
    </location>
</feature>
<dbReference type="PANTHER" id="PTHR42718:SF47">
    <property type="entry name" value="METHYL VIOLOGEN RESISTANCE PROTEIN SMVA"/>
    <property type="match status" value="1"/>
</dbReference>
<dbReference type="STRING" id="1514904.SU32_04315"/>
<dbReference type="AlphaFoldDB" id="A0A0N0E8B3"/>
<accession>A0A0N0E8B3</accession>
<dbReference type="PROSITE" id="PS50850">
    <property type="entry name" value="MFS"/>
    <property type="match status" value="1"/>
</dbReference>
<sequence length="512" mass="53302">MTPSPKTFEPRASRREWIGLAVLTLPTLLLAMDMTVLHLAVPSLSAALEPTSAQLLWIVDIYGFMIAGFLIIMGNIGDWIGRRKLLLLGAAAFGAASVFAAFAPNAELLILARSLLGISGACLMPSTLSLIRNMFKVAADRTKAITIWMMSFMVGTVIGPVVGGLLLEWFWWGAVFLLAVPIMVLILILGPKLLPEHRNENKTGIDLLSAVMALAAILLLVFALKEAARYGFDGRAIFAGIAGLGIGTVFVIRQTRLENPLLDLALFQYAGFSAALVSLTVSIFTIGGSMFLIYQYLQGVVGLSPLQAGLWLLPSTLAGPIVSFAVPALAARIAPNRLIGAGLALGTVSLASLALIGPLNGLAVVVVGMTLLSIGLAPVTILGTDLIVSAAPAEQAGAASAVSETGTELGMALGVAVFGSLATALYRSGFQDRIGDDFPTGLDTRASETLGAAIAIAKSADAQLAQQMIKVATQSFTNALQISVLTAATLLGLICIVALRSLPRHTGGSETS</sequence>
<keyword evidence="4 7" id="KW-0812">Transmembrane</keyword>
<evidence type="ECO:0000256" key="6">
    <source>
        <dbReference type="ARBA" id="ARBA00023136"/>
    </source>
</evidence>
<dbReference type="GO" id="GO:0022857">
    <property type="term" value="F:transmembrane transporter activity"/>
    <property type="evidence" value="ECO:0007669"/>
    <property type="project" value="InterPro"/>
</dbReference>
<feature type="transmembrane region" description="Helical" evidence="7">
    <location>
        <begin position="479"/>
        <end position="499"/>
    </location>
</feature>
<dbReference type="Gene3D" id="1.20.1250.20">
    <property type="entry name" value="MFS general substrate transporter like domains"/>
    <property type="match status" value="1"/>
</dbReference>
<feature type="transmembrane region" description="Helical" evidence="7">
    <location>
        <begin position="309"/>
        <end position="331"/>
    </location>
</feature>
<keyword evidence="3" id="KW-1003">Cell membrane</keyword>
<evidence type="ECO:0000259" key="8">
    <source>
        <dbReference type="PROSITE" id="PS50850"/>
    </source>
</evidence>
<reference evidence="9 10" key="1">
    <citation type="submission" date="2015-01" db="EMBL/GenBank/DDBJ databases">
        <title>Ahrensia donghaiensis sp. nov., a novel dimethylsulphoniopropionate-cleavage bacterium isolated from seawater and emended descriptions of the genus Ahrensia and Ahrensia kielensis.</title>
        <authorList>
            <person name="Liu J."/>
        </authorList>
    </citation>
    <scope>NUCLEOTIDE SEQUENCE [LARGE SCALE GENOMIC DNA]</scope>
    <source>
        <strain evidence="9 10">LZD062</strain>
    </source>
</reference>
<keyword evidence="10" id="KW-1185">Reference proteome</keyword>
<evidence type="ECO:0000256" key="4">
    <source>
        <dbReference type="ARBA" id="ARBA00022692"/>
    </source>
</evidence>
<dbReference type="EMBL" id="JXMU01000005">
    <property type="protein sequence ID" value="KPB02171.1"/>
    <property type="molecule type" value="Genomic_DNA"/>
</dbReference>
<dbReference type="PATRIC" id="fig|1514904.3.peg.2851"/>
<keyword evidence="2" id="KW-0813">Transport</keyword>
<dbReference type="InterPro" id="IPR036259">
    <property type="entry name" value="MFS_trans_sf"/>
</dbReference>
<feature type="transmembrane region" description="Helical" evidence="7">
    <location>
        <begin position="85"/>
        <end position="104"/>
    </location>
</feature>
<feature type="transmembrane region" description="Helical" evidence="7">
    <location>
        <begin position="110"/>
        <end position="131"/>
    </location>
</feature>
<dbReference type="Gene3D" id="1.20.1720.10">
    <property type="entry name" value="Multidrug resistance protein D"/>
    <property type="match status" value="1"/>
</dbReference>
<dbReference type="InterPro" id="IPR020846">
    <property type="entry name" value="MFS_dom"/>
</dbReference>
<evidence type="ECO:0000256" key="1">
    <source>
        <dbReference type="ARBA" id="ARBA00004651"/>
    </source>
</evidence>
<feature type="transmembrane region" description="Helical" evidence="7">
    <location>
        <begin position="20"/>
        <end position="41"/>
    </location>
</feature>
<evidence type="ECO:0000256" key="5">
    <source>
        <dbReference type="ARBA" id="ARBA00022989"/>
    </source>
</evidence>
<keyword evidence="6 7" id="KW-0472">Membrane</keyword>
<dbReference type="Pfam" id="PF07690">
    <property type="entry name" value="MFS_1"/>
    <property type="match status" value="1"/>
</dbReference>
<feature type="domain" description="Major facilitator superfamily (MFS) profile" evidence="8">
    <location>
        <begin position="19"/>
        <end position="504"/>
    </location>
</feature>
<feature type="transmembrane region" description="Helical" evidence="7">
    <location>
        <begin position="203"/>
        <end position="224"/>
    </location>
</feature>
<keyword evidence="5 7" id="KW-1133">Transmembrane helix</keyword>
<protein>
    <submittedName>
        <fullName evidence="9">MFS transporter</fullName>
    </submittedName>
</protein>
<feature type="transmembrane region" description="Helical" evidence="7">
    <location>
        <begin position="143"/>
        <end position="163"/>
    </location>
</feature>
<feature type="transmembrane region" description="Helical" evidence="7">
    <location>
        <begin position="338"/>
        <end position="356"/>
    </location>
</feature>
<comment type="subcellular location">
    <subcellularLocation>
        <location evidence="1">Cell membrane</location>
        <topology evidence="1">Multi-pass membrane protein</topology>
    </subcellularLocation>
</comment>
<evidence type="ECO:0000256" key="2">
    <source>
        <dbReference type="ARBA" id="ARBA00022448"/>
    </source>
</evidence>
<dbReference type="PANTHER" id="PTHR42718">
    <property type="entry name" value="MAJOR FACILITATOR SUPERFAMILY MULTIDRUG TRANSPORTER MFSC"/>
    <property type="match status" value="1"/>
</dbReference>
<comment type="caution">
    <text evidence="9">The sequence shown here is derived from an EMBL/GenBank/DDBJ whole genome shotgun (WGS) entry which is preliminary data.</text>
</comment>
<dbReference type="InterPro" id="IPR011701">
    <property type="entry name" value="MFS"/>
</dbReference>
<feature type="transmembrane region" description="Helical" evidence="7">
    <location>
        <begin position="169"/>
        <end position="191"/>
    </location>
</feature>
<feature type="transmembrane region" description="Helical" evidence="7">
    <location>
        <begin position="53"/>
        <end position="73"/>
    </location>
</feature>